<evidence type="ECO:0000313" key="1">
    <source>
        <dbReference type="EMBL" id="MCI1187898.1"/>
    </source>
</evidence>
<proteinExistence type="predicted"/>
<evidence type="ECO:0000313" key="2">
    <source>
        <dbReference type="Proteomes" id="UP001139193"/>
    </source>
</evidence>
<gene>
    <name evidence="1" type="ORF">MON38_10745</name>
</gene>
<dbReference type="Proteomes" id="UP001139193">
    <property type="component" value="Unassembled WGS sequence"/>
</dbReference>
<dbReference type="EMBL" id="JALBGC010000003">
    <property type="protein sequence ID" value="MCI1187898.1"/>
    <property type="molecule type" value="Genomic_DNA"/>
</dbReference>
<sequence>MTDDAPSPLLQLAYRPDLNILVGRWGYQPAPHELPAVYKEVQELALEHNCRFWLQDIRRRTLNDPATTRWLLQDFFPGMARRLGGRLYIAYLVGPALHDSIVNRPDYIPAEASDEQPFAVSFFGDEGAAMQWLQARPADAPVG</sequence>
<dbReference type="RefSeq" id="WP_241936171.1">
    <property type="nucleotide sequence ID" value="NZ_JALBGC010000003.1"/>
</dbReference>
<evidence type="ECO:0008006" key="3">
    <source>
        <dbReference type="Google" id="ProtNLM"/>
    </source>
</evidence>
<accession>A0A9X2AGP6</accession>
<protein>
    <recommendedName>
        <fullName evidence="3">STAS/SEC14 domain-containing protein</fullName>
    </recommendedName>
</protein>
<reference evidence="1" key="1">
    <citation type="submission" date="2022-03" db="EMBL/GenBank/DDBJ databases">
        <title>Bacterial whole genome sequence for Hymenobacter sp. DH14.</title>
        <authorList>
            <person name="Le V."/>
        </authorList>
    </citation>
    <scope>NUCLEOTIDE SEQUENCE</scope>
    <source>
        <strain evidence="1">DH14</strain>
    </source>
</reference>
<dbReference type="AlphaFoldDB" id="A0A9X2AGP6"/>
<keyword evidence="2" id="KW-1185">Reference proteome</keyword>
<comment type="caution">
    <text evidence="1">The sequence shown here is derived from an EMBL/GenBank/DDBJ whole genome shotgun (WGS) entry which is preliminary data.</text>
</comment>
<name>A0A9X2AGP6_9BACT</name>
<organism evidence="1 2">
    <name type="scientific">Hymenobacter cyanobacteriorum</name>
    <dbReference type="NCBI Taxonomy" id="2926463"/>
    <lineage>
        <taxon>Bacteria</taxon>
        <taxon>Pseudomonadati</taxon>
        <taxon>Bacteroidota</taxon>
        <taxon>Cytophagia</taxon>
        <taxon>Cytophagales</taxon>
        <taxon>Hymenobacteraceae</taxon>
        <taxon>Hymenobacter</taxon>
    </lineage>
</organism>